<dbReference type="EMBL" id="HBIX01024480">
    <property type="protein sequence ID" value="CAE0724168.1"/>
    <property type="molecule type" value="Transcribed_RNA"/>
</dbReference>
<organism evidence="2">
    <name type="scientific">Pseudo-nitzschia australis</name>
    <dbReference type="NCBI Taxonomy" id="44445"/>
    <lineage>
        <taxon>Eukaryota</taxon>
        <taxon>Sar</taxon>
        <taxon>Stramenopiles</taxon>
        <taxon>Ochrophyta</taxon>
        <taxon>Bacillariophyta</taxon>
        <taxon>Bacillariophyceae</taxon>
        <taxon>Bacillariophycidae</taxon>
        <taxon>Bacillariales</taxon>
        <taxon>Bacillariaceae</taxon>
        <taxon>Pseudo-nitzschia</taxon>
    </lineage>
</organism>
<feature type="compositionally biased region" description="Basic and acidic residues" evidence="1">
    <location>
        <begin position="332"/>
        <end position="347"/>
    </location>
</feature>
<feature type="region of interest" description="Disordered" evidence="1">
    <location>
        <begin position="332"/>
        <end position="364"/>
    </location>
</feature>
<dbReference type="AlphaFoldDB" id="A0A7S4AR42"/>
<reference evidence="2" key="1">
    <citation type="submission" date="2021-01" db="EMBL/GenBank/DDBJ databases">
        <authorList>
            <person name="Corre E."/>
            <person name="Pelletier E."/>
            <person name="Niang G."/>
            <person name="Scheremetjew M."/>
            <person name="Finn R."/>
            <person name="Kale V."/>
            <person name="Holt S."/>
            <person name="Cochrane G."/>
            <person name="Meng A."/>
            <person name="Brown T."/>
            <person name="Cohen L."/>
        </authorList>
    </citation>
    <scope>NUCLEOTIDE SEQUENCE</scope>
    <source>
        <strain evidence="2">10249 10 AB</strain>
    </source>
</reference>
<accession>A0A7S4AR42</accession>
<feature type="compositionally biased region" description="Low complexity" evidence="1">
    <location>
        <begin position="248"/>
        <end position="272"/>
    </location>
</feature>
<feature type="region of interest" description="Disordered" evidence="1">
    <location>
        <begin position="219"/>
        <end position="291"/>
    </location>
</feature>
<feature type="compositionally biased region" description="Polar residues" evidence="1">
    <location>
        <begin position="406"/>
        <end position="415"/>
    </location>
</feature>
<feature type="region of interest" description="Disordered" evidence="1">
    <location>
        <begin position="405"/>
        <end position="424"/>
    </location>
</feature>
<proteinExistence type="predicted"/>
<gene>
    <name evidence="2" type="ORF">PAUS00366_LOCUS16924</name>
</gene>
<protein>
    <submittedName>
        <fullName evidence="2">Uncharacterized protein</fullName>
    </submittedName>
</protein>
<feature type="compositionally biased region" description="Basic and acidic residues" evidence="1">
    <location>
        <begin position="273"/>
        <end position="291"/>
    </location>
</feature>
<feature type="region of interest" description="Disordered" evidence="1">
    <location>
        <begin position="77"/>
        <end position="104"/>
    </location>
</feature>
<sequence length="424" mass="47852">MDETKLADYSHFARISNMDAVSAMHSFRQRQQRRPSNLLQCMDQNGNIDAFRYIEYSKQRRMEFLNRAKFICTMKSTIQQRHHHQHQQQQQQQQPKRSDSLPGSTATMHRMFAVPSAIPSALTKLNMDIAAVGAGPNTYANAPAGPIPNSSFSSATNINRGMVYWKALDGAADRRNCSSNNNRERMSLPLLSYFAMKNENNTTNMNMNMNMNMNIKTDRSNPTIIKRNDAVISSNIGKRSTDQRNNENNKSNNINSAVTSSHTPEVVSSSSSEAEKQQQHELHSQPHRRLEKEEIEAAEALLFGMGRRCSNSNESTVNAAATSVKSALAIVRDRRNDRSSSEDEHRIGGNTTTAQHHYCDGSNARPELSRARKRKVMDHHGLGMTTTTFATRDDVEPSVIVRAEEVNSSDNYGNNNRRKHLRRD</sequence>
<evidence type="ECO:0000256" key="1">
    <source>
        <dbReference type="SAM" id="MobiDB-lite"/>
    </source>
</evidence>
<name>A0A7S4AR42_9STRA</name>
<evidence type="ECO:0000313" key="2">
    <source>
        <dbReference type="EMBL" id="CAE0724168.1"/>
    </source>
</evidence>